<dbReference type="AlphaFoldDB" id="A0A811Q6C2"/>
<proteinExistence type="predicted"/>
<sequence length="146" mass="15377">MAVASAWAKPGSWALAAEEQDELPPLAPLVVPAADFPDLATAATTKVPKKKKAQPIPLAEFNTGKYVLHSSRRPASEEIPDLPKEELASAPRRSSRTLAASGPRAGAVPEEVPVVPTSRGAGDQTARTSPRRAQMRLTIGVLARSP</sequence>
<evidence type="ECO:0000256" key="1">
    <source>
        <dbReference type="SAM" id="MobiDB-lite"/>
    </source>
</evidence>
<evidence type="ECO:0000313" key="3">
    <source>
        <dbReference type="Proteomes" id="UP000604825"/>
    </source>
</evidence>
<accession>A0A811Q6C2</accession>
<protein>
    <submittedName>
        <fullName evidence="2">Uncharacterized protein</fullName>
    </submittedName>
</protein>
<keyword evidence="3" id="KW-1185">Reference proteome</keyword>
<organism evidence="2 3">
    <name type="scientific">Miscanthus lutarioriparius</name>
    <dbReference type="NCBI Taxonomy" id="422564"/>
    <lineage>
        <taxon>Eukaryota</taxon>
        <taxon>Viridiplantae</taxon>
        <taxon>Streptophyta</taxon>
        <taxon>Embryophyta</taxon>
        <taxon>Tracheophyta</taxon>
        <taxon>Spermatophyta</taxon>
        <taxon>Magnoliopsida</taxon>
        <taxon>Liliopsida</taxon>
        <taxon>Poales</taxon>
        <taxon>Poaceae</taxon>
        <taxon>PACMAD clade</taxon>
        <taxon>Panicoideae</taxon>
        <taxon>Andropogonodae</taxon>
        <taxon>Andropogoneae</taxon>
        <taxon>Saccharinae</taxon>
        <taxon>Miscanthus</taxon>
    </lineage>
</organism>
<dbReference type="EMBL" id="CAJGYO010000008">
    <property type="protein sequence ID" value="CAD6251005.1"/>
    <property type="molecule type" value="Genomic_DNA"/>
</dbReference>
<comment type="caution">
    <text evidence="2">The sequence shown here is derived from an EMBL/GenBank/DDBJ whole genome shotgun (WGS) entry which is preliminary data.</text>
</comment>
<feature type="region of interest" description="Disordered" evidence="1">
    <location>
        <begin position="69"/>
        <end position="132"/>
    </location>
</feature>
<name>A0A811Q6C2_9POAL</name>
<dbReference type="Proteomes" id="UP000604825">
    <property type="component" value="Unassembled WGS sequence"/>
</dbReference>
<evidence type="ECO:0000313" key="2">
    <source>
        <dbReference type="EMBL" id="CAD6251005.1"/>
    </source>
</evidence>
<gene>
    <name evidence="2" type="ORF">NCGR_LOCUS34772</name>
</gene>
<reference evidence="2" key="1">
    <citation type="submission" date="2020-10" db="EMBL/GenBank/DDBJ databases">
        <authorList>
            <person name="Han B."/>
            <person name="Lu T."/>
            <person name="Zhao Q."/>
            <person name="Huang X."/>
            <person name="Zhao Y."/>
        </authorList>
    </citation>
    <scope>NUCLEOTIDE SEQUENCE</scope>
</reference>
<dbReference type="OrthoDB" id="48651at2759"/>